<gene>
    <name evidence="3" type="ORF">A3A69_01520</name>
</gene>
<dbReference type="Proteomes" id="UP000177458">
    <property type="component" value="Unassembled WGS sequence"/>
</dbReference>
<reference evidence="3 4" key="1">
    <citation type="journal article" date="2016" name="Nat. Commun.">
        <title>Thousands of microbial genomes shed light on interconnected biogeochemical processes in an aquifer system.</title>
        <authorList>
            <person name="Anantharaman K."/>
            <person name="Brown C.T."/>
            <person name="Hug L.A."/>
            <person name="Sharon I."/>
            <person name="Castelle C.J."/>
            <person name="Probst A.J."/>
            <person name="Thomas B.C."/>
            <person name="Singh A."/>
            <person name="Wilkins M.J."/>
            <person name="Karaoz U."/>
            <person name="Brodie E.L."/>
            <person name="Williams K.H."/>
            <person name="Hubbard S.S."/>
            <person name="Banfield J.F."/>
        </authorList>
    </citation>
    <scope>NUCLEOTIDE SEQUENCE [LARGE SCALE GENOMIC DNA]</scope>
</reference>
<protein>
    <recommendedName>
        <fullName evidence="5">Right handed beta helix domain-containing protein</fullName>
    </recommendedName>
</protein>
<feature type="signal peptide" evidence="2">
    <location>
        <begin position="1"/>
        <end position="25"/>
    </location>
</feature>
<dbReference type="AlphaFoldDB" id="A0A1F4UT56"/>
<keyword evidence="2" id="KW-0732">Signal</keyword>
<evidence type="ECO:0000256" key="2">
    <source>
        <dbReference type="SAM" id="SignalP"/>
    </source>
</evidence>
<sequence length="1069" mass="115838">MIYKRAITIFLFLVLSNVFSAKVHAQSINLLEYVAGADFVEHDLSTGEHLRFTGDGSCPGGLTPVRQYKNNNYEQFCMGSAGVHRQEDTSWAPLPGFQDAICTNNKIAAYTLVPGCNPNYSEGQAITGDGAWWAPASTTVGTRWYTPAHTIVPIVDTEFSGGSKNYCTLGNLSGYPACIGDGANVGVVAQYYPPYSYLFCTGAKNTAEMIRISGEGSAAGADDGFFYMKGYGLVGFEAAGFQAGFMDPSQGTMHPEACSNPEISPYPPGACELDYPEYFNDPNKRVIIKGTIKSDRKVTTYGGALETNKNVNGAVVKAFAGNWTLNFGKLNNGQICDNTTCVNPSRVDGMCAVSGRTRDYGGGDEFDCELIEDDCDPLKERGGCNGKFTLQTYKSKHNFNNANYLAFYCGSELKMVLSVGLGGITEKDPETGSPVINIPVSLDCDAENSPIEPVQCVDYVARSSNLICQDASGYDGGPNAVGGDFLGKTIIKDEDNSYAGTKFQDFDTCPPGYIEDPPGTCKVPTGVNPVDLFPQGDAQGARIETEVWQKLRNEAFDIASIPNTSDKLLAGNPWCDMTVPAPYTTELDNAIPPCDNICKGNYPISDPNYSLSVNQRMCGGVVSNMFTPYEWEDQCNSAVVSPSTTPVCCLDESSDGTDCPADKIVYFDEVQPPTQEGLANKDAYRLPVECFPYQMCFNTNRVHSQNKLAHKDITDIAVELVGPSEAQKQQPHTNSDEKPFQSVNLTTTPVGSYETYGKYKGQANLSPVHGVVERSRAALFSTPYSDFGVDYDENGEIVNSQDAVFPRLGGRGIYVISANGIIPSNCVYNYYDTGYSEVNNTFNRSSDCEWCAGGEYLSDLYPGEQSDAAEFKTKGVDENIFDVLGRLLNFIANFLGLNTTNWDSNKAGGACTINGGDSCILSGETACSEPGAGIDCGPYCEAQADNDPTNDIANPGDCCSYTNRSETYANASIPACGSIEYPIEIQYNFEGFNKASEIGYAGSNFYAQFRPPYQNDYNVGQIYTYDCMSEKEKDPDQGRCFGMDIGRGGPSLGEWYMDQNGASFGDWSF</sequence>
<organism evidence="3 4">
    <name type="scientific">candidate division WWE3 bacterium RIFCSPLOWO2_01_FULL_37_15</name>
    <dbReference type="NCBI Taxonomy" id="1802622"/>
    <lineage>
        <taxon>Bacteria</taxon>
        <taxon>Katanobacteria</taxon>
    </lineage>
</organism>
<evidence type="ECO:0000313" key="4">
    <source>
        <dbReference type="Proteomes" id="UP000177458"/>
    </source>
</evidence>
<feature type="chain" id="PRO_5009514915" description="Right handed beta helix domain-containing protein" evidence="2">
    <location>
        <begin position="26"/>
        <end position="1069"/>
    </location>
</feature>
<feature type="region of interest" description="Disordered" evidence="1">
    <location>
        <begin position="724"/>
        <end position="744"/>
    </location>
</feature>
<accession>A0A1F4UT56</accession>
<name>A0A1F4UT56_UNCKA</name>
<evidence type="ECO:0000256" key="1">
    <source>
        <dbReference type="SAM" id="MobiDB-lite"/>
    </source>
</evidence>
<comment type="caution">
    <text evidence="3">The sequence shown here is derived from an EMBL/GenBank/DDBJ whole genome shotgun (WGS) entry which is preliminary data.</text>
</comment>
<dbReference type="EMBL" id="MEVF01000049">
    <property type="protein sequence ID" value="OGC48086.1"/>
    <property type="molecule type" value="Genomic_DNA"/>
</dbReference>
<evidence type="ECO:0008006" key="5">
    <source>
        <dbReference type="Google" id="ProtNLM"/>
    </source>
</evidence>
<evidence type="ECO:0000313" key="3">
    <source>
        <dbReference type="EMBL" id="OGC48086.1"/>
    </source>
</evidence>
<proteinExistence type="predicted"/>